<dbReference type="STRING" id="1229662.W3XES8"/>
<dbReference type="PANTHER" id="PTHR13315:SF1">
    <property type="entry name" value="PROTEIN TED1"/>
    <property type="match status" value="1"/>
</dbReference>
<keyword evidence="3" id="KW-0812">Transmembrane</keyword>
<feature type="compositionally biased region" description="Polar residues" evidence="2">
    <location>
        <begin position="562"/>
        <end position="572"/>
    </location>
</feature>
<protein>
    <recommendedName>
        <fullName evidence="6">Calcineurin-like phosphoesterase domain-containing protein</fullName>
    </recommendedName>
</protein>
<evidence type="ECO:0000256" key="1">
    <source>
        <dbReference type="ARBA" id="ARBA00023136"/>
    </source>
</evidence>
<dbReference type="GeneID" id="19267557"/>
<dbReference type="InterPro" id="IPR029052">
    <property type="entry name" value="Metallo-depent_PP-like"/>
</dbReference>
<accession>W3XES8</accession>
<dbReference type="InParanoid" id="W3XES8"/>
<dbReference type="GO" id="GO:0006506">
    <property type="term" value="P:GPI anchor biosynthetic process"/>
    <property type="evidence" value="ECO:0007669"/>
    <property type="project" value="InterPro"/>
</dbReference>
<evidence type="ECO:0000313" key="5">
    <source>
        <dbReference type="Proteomes" id="UP000030651"/>
    </source>
</evidence>
<dbReference type="AlphaFoldDB" id="W3XES8"/>
<dbReference type="RefSeq" id="XP_007829316.1">
    <property type="nucleotide sequence ID" value="XM_007831125.1"/>
</dbReference>
<name>W3XES8_PESFW</name>
<feature type="region of interest" description="Disordered" evidence="2">
    <location>
        <begin position="549"/>
        <end position="572"/>
    </location>
</feature>
<dbReference type="HOGENOM" id="CLU_021690_0_0_1"/>
<dbReference type="OrthoDB" id="9984693at2759"/>
<proteinExistence type="predicted"/>
<feature type="transmembrane region" description="Helical" evidence="3">
    <location>
        <begin position="12"/>
        <end position="31"/>
    </location>
</feature>
<dbReference type="FunCoup" id="W3XES8">
    <property type="interactions" value="80"/>
</dbReference>
<dbReference type="OMA" id="GLKEQNH"/>
<gene>
    <name evidence="4" type="ORF">PFICI_02544</name>
</gene>
<dbReference type="InterPro" id="IPR033308">
    <property type="entry name" value="PGAP5/Cdc1/Ted1"/>
</dbReference>
<dbReference type="KEGG" id="pfy:PFICI_02544"/>
<dbReference type="GO" id="GO:0016020">
    <property type="term" value="C:membrane"/>
    <property type="evidence" value="ECO:0007669"/>
    <property type="project" value="GOC"/>
</dbReference>
<keyword evidence="5" id="KW-1185">Reference proteome</keyword>
<evidence type="ECO:0008006" key="6">
    <source>
        <dbReference type="Google" id="ProtNLM"/>
    </source>
</evidence>
<organism evidence="4 5">
    <name type="scientific">Pestalotiopsis fici (strain W106-1 / CGMCC3.15140)</name>
    <dbReference type="NCBI Taxonomy" id="1229662"/>
    <lineage>
        <taxon>Eukaryota</taxon>
        <taxon>Fungi</taxon>
        <taxon>Dikarya</taxon>
        <taxon>Ascomycota</taxon>
        <taxon>Pezizomycotina</taxon>
        <taxon>Sordariomycetes</taxon>
        <taxon>Xylariomycetidae</taxon>
        <taxon>Amphisphaeriales</taxon>
        <taxon>Sporocadaceae</taxon>
        <taxon>Pestalotiopsis</taxon>
    </lineage>
</organism>
<dbReference type="eggNOG" id="KOG3662">
    <property type="taxonomic scope" value="Eukaryota"/>
</dbReference>
<dbReference type="PANTHER" id="PTHR13315">
    <property type="entry name" value="METALLO PHOSPHOESTERASE RELATED"/>
    <property type="match status" value="1"/>
</dbReference>
<sequence>MSPAAFLRNVLRLLVPFALIITTYLYLYPVFLGCAFPLPDSQPATAAFQSTVQQHIGNVDLSIAPFRLLALGDPQLEGDTSLPDTYRTPFNHLKSFALNIAFQTSHSSLRERIRQSLHDLVDLYLEDIPDALESIRKRIDLFGNDFYLAHIYRTLKWWTKPSHVTVLGDLLGSQWIGDEEFERRSWRYWNRAFAGGERVPDEVAVHPAEEYQLTGYLGNEGSNGTVWRNRIINIAGNHDVGYAGDLTIERLERFEQAFGKAAYELRFELPITNATLNATIMDTEKNPDSNRLAPEIRIVVINNMNLDTPAITPELQDHTYTFVNDVINTAAAVEYQGHFTLVLTHIPMYKPEGVCVDAPFFDFHSSEEGGGVKEQYQLSADASKGFLEGIYGIHKDINAPGSGKGRHGLVINGHDHEGCDIFHFINQTTGDSLDDRNWEVVRWHEAQQKAIPGKPGHPGLREVTVRSMMGGFGGNAGLLSAWFDEDAWEWKYEFVNCALGKQYLWWFVHIFDLILVVVVLVYPIFTALVAAGVVDDVWPDFIASRIRQSEKPQKPDVAKNVQVGNGQTKTAS</sequence>
<evidence type="ECO:0000256" key="3">
    <source>
        <dbReference type="SAM" id="Phobius"/>
    </source>
</evidence>
<dbReference type="GO" id="GO:0005783">
    <property type="term" value="C:endoplasmic reticulum"/>
    <property type="evidence" value="ECO:0007669"/>
    <property type="project" value="TreeGrafter"/>
</dbReference>
<keyword evidence="3" id="KW-1133">Transmembrane helix</keyword>
<evidence type="ECO:0000313" key="4">
    <source>
        <dbReference type="EMBL" id="ETS84519.1"/>
    </source>
</evidence>
<dbReference type="EMBL" id="KI912110">
    <property type="protein sequence ID" value="ETS84519.1"/>
    <property type="molecule type" value="Genomic_DNA"/>
</dbReference>
<evidence type="ECO:0000256" key="2">
    <source>
        <dbReference type="SAM" id="MobiDB-lite"/>
    </source>
</evidence>
<feature type="transmembrane region" description="Helical" evidence="3">
    <location>
        <begin position="503"/>
        <end position="525"/>
    </location>
</feature>
<keyword evidence="1 3" id="KW-0472">Membrane</keyword>
<dbReference type="SUPFAM" id="SSF56300">
    <property type="entry name" value="Metallo-dependent phosphatases"/>
    <property type="match status" value="1"/>
</dbReference>
<dbReference type="Proteomes" id="UP000030651">
    <property type="component" value="Unassembled WGS sequence"/>
</dbReference>
<reference evidence="5" key="1">
    <citation type="journal article" date="2015" name="BMC Genomics">
        <title>Genomic and transcriptomic analysis of the endophytic fungus Pestalotiopsis fici reveals its lifestyle and high potential for synthesis of natural products.</title>
        <authorList>
            <person name="Wang X."/>
            <person name="Zhang X."/>
            <person name="Liu L."/>
            <person name="Xiang M."/>
            <person name="Wang W."/>
            <person name="Sun X."/>
            <person name="Che Y."/>
            <person name="Guo L."/>
            <person name="Liu G."/>
            <person name="Guo L."/>
            <person name="Wang C."/>
            <person name="Yin W.B."/>
            <person name="Stadler M."/>
            <person name="Zhang X."/>
            <person name="Liu X."/>
        </authorList>
    </citation>
    <scope>NUCLEOTIDE SEQUENCE [LARGE SCALE GENOMIC DNA]</scope>
    <source>
        <strain evidence="5">W106-1 / CGMCC3.15140</strain>
    </source>
</reference>